<dbReference type="GeneID" id="24809827"/>
<accession>A0A0E3Q4P4</accession>
<dbReference type="AlphaFoldDB" id="A0A0E3Q4P4"/>
<keyword evidence="2" id="KW-1185">Reference proteome</keyword>
<dbReference type="InterPro" id="IPR012675">
    <property type="entry name" value="Beta-grasp_dom_sf"/>
</dbReference>
<evidence type="ECO:0000313" key="1">
    <source>
        <dbReference type="EMBL" id="AKB43675.1"/>
    </source>
</evidence>
<dbReference type="RefSeq" id="WP_048119839.1">
    <property type="nucleotide sequence ID" value="NZ_CP009520.1"/>
</dbReference>
<reference evidence="1 2" key="1">
    <citation type="submission" date="2014-07" db="EMBL/GenBank/DDBJ databases">
        <title>Methanogenic archaea and the global carbon cycle.</title>
        <authorList>
            <person name="Henriksen J.R."/>
            <person name="Luke J."/>
            <person name="Reinhart S."/>
            <person name="Benedict M.N."/>
            <person name="Youngblut N.D."/>
            <person name="Metcalf M.E."/>
            <person name="Whitaker R.J."/>
            <person name="Metcalf W.W."/>
        </authorList>
    </citation>
    <scope>NUCLEOTIDE SEQUENCE [LARGE SCALE GENOMIC DNA]</scope>
    <source>
        <strain evidence="1 2">Z-761</strain>
    </source>
</reference>
<dbReference type="EMBL" id="CP009520">
    <property type="protein sequence ID" value="AKB43675.1"/>
    <property type="molecule type" value="Genomic_DNA"/>
</dbReference>
<evidence type="ECO:0000313" key="2">
    <source>
        <dbReference type="Proteomes" id="UP000033096"/>
    </source>
</evidence>
<gene>
    <name evidence="1" type="ORF">MSVAZ_1406</name>
</gene>
<protein>
    <submittedName>
        <fullName evidence="1">Molybdenum cofactor biosynthesis protein MoaD</fullName>
    </submittedName>
</protein>
<organism evidence="1 2">
    <name type="scientific">Methanosarcina vacuolata Z-761</name>
    <dbReference type="NCBI Taxonomy" id="1434123"/>
    <lineage>
        <taxon>Archaea</taxon>
        <taxon>Methanobacteriati</taxon>
        <taxon>Methanobacteriota</taxon>
        <taxon>Stenosarchaea group</taxon>
        <taxon>Methanomicrobia</taxon>
        <taxon>Methanosarcinales</taxon>
        <taxon>Methanosarcinaceae</taxon>
        <taxon>Methanosarcina</taxon>
    </lineage>
</organism>
<dbReference type="InterPro" id="IPR052045">
    <property type="entry name" value="Sulfur_Carrier/Prot_Modifier"/>
</dbReference>
<dbReference type="InterPro" id="IPR003749">
    <property type="entry name" value="ThiS/MoaD-like"/>
</dbReference>
<dbReference type="KEGG" id="mvc:MSVAZ_1406"/>
<dbReference type="STRING" id="1434123.MSVAZ_1406"/>
<sequence length="92" mass="10304">MKIRVKTFAQIKDILGADSFLECQNDISMRELLKALRERAGKSEDQLFSRNGYLHSNLVLMLNGARIYEEEIDSLTLSEGDEITLLSPVSGG</sequence>
<dbReference type="CDD" id="cd17040">
    <property type="entry name" value="Ubl_MoaD_like"/>
    <property type="match status" value="1"/>
</dbReference>
<dbReference type="Pfam" id="PF02597">
    <property type="entry name" value="ThiS"/>
    <property type="match status" value="1"/>
</dbReference>
<dbReference type="InterPro" id="IPR016155">
    <property type="entry name" value="Mopterin_synth/thiamin_S_b"/>
</dbReference>
<name>A0A0E3Q4P4_9EURY</name>
<dbReference type="PATRIC" id="fig|1434123.4.peg.1672"/>
<dbReference type="Proteomes" id="UP000033096">
    <property type="component" value="Chromosome"/>
</dbReference>
<proteinExistence type="predicted"/>
<dbReference type="SUPFAM" id="SSF54285">
    <property type="entry name" value="MoaD/ThiS"/>
    <property type="match status" value="1"/>
</dbReference>
<dbReference type="PANTHER" id="PTHR38031:SF1">
    <property type="entry name" value="SULFUR CARRIER PROTEIN CYSO"/>
    <property type="match status" value="1"/>
</dbReference>
<dbReference type="HOGENOM" id="CLU_114601_1_2_2"/>
<dbReference type="Gene3D" id="3.10.20.30">
    <property type="match status" value="1"/>
</dbReference>
<dbReference type="PANTHER" id="PTHR38031">
    <property type="entry name" value="SULFUR CARRIER PROTEIN SLR0821-RELATED"/>
    <property type="match status" value="1"/>
</dbReference>